<feature type="domain" description="HTH marR-type" evidence="1">
    <location>
        <begin position="14"/>
        <end position="144"/>
    </location>
</feature>
<dbReference type="EMBL" id="JABXJJ020000046">
    <property type="protein sequence ID" value="MDI5973486.1"/>
    <property type="molecule type" value="Genomic_DNA"/>
</dbReference>
<sequence length="163" mass="17440">MDAHSDGGPDSSPVVDFGLALKRAQHLLGQRIDQALRPLDLNLGLWAVLRETATHPGASASELARASRHTPQTLSGLLRRLEDRGLIERSEARGRVVDNRLTPAGHETLTVVTRNVEDVITAALAGFSPEDRAAFAQLTTRFAEALTHHHEPGIPSDPGPSGA</sequence>
<reference evidence="2" key="1">
    <citation type="submission" date="2023-05" db="EMBL/GenBank/DDBJ databases">
        <title>Streptantibioticus silvisoli sp. nov., acidotolerant actinomycetes 1 from pine litter.</title>
        <authorList>
            <person name="Swiecimska M."/>
            <person name="Golinska P."/>
            <person name="Sangal V."/>
            <person name="Wachnowicz B."/>
            <person name="Goodfellow M."/>
        </authorList>
    </citation>
    <scope>NUCLEOTIDE SEQUENCE</scope>
    <source>
        <strain evidence="2">SL13</strain>
    </source>
</reference>
<evidence type="ECO:0000259" key="1">
    <source>
        <dbReference type="PROSITE" id="PS50995"/>
    </source>
</evidence>
<dbReference type="RefSeq" id="WP_271312146.1">
    <property type="nucleotide sequence ID" value="NZ_JABXJJ020000046.1"/>
</dbReference>
<name>A0AA90H948_9ACTN</name>
<accession>A0AA90H948</accession>
<comment type="caution">
    <text evidence="2">The sequence shown here is derived from an EMBL/GenBank/DDBJ whole genome shotgun (WGS) entry which is preliminary data.</text>
</comment>
<dbReference type="SUPFAM" id="SSF46785">
    <property type="entry name" value="Winged helix' DNA-binding domain"/>
    <property type="match status" value="1"/>
</dbReference>
<dbReference type="SMART" id="SM00347">
    <property type="entry name" value="HTH_MARR"/>
    <property type="match status" value="1"/>
</dbReference>
<dbReference type="PANTHER" id="PTHR33164">
    <property type="entry name" value="TRANSCRIPTIONAL REGULATOR, MARR FAMILY"/>
    <property type="match status" value="1"/>
</dbReference>
<gene>
    <name evidence="2" type="ORF">POF50_029790</name>
</gene>
<protein>
    <submittedName>
        <fullName evidence="2">MarR family transcriptional regulator</fullName>
    </submittedName>
</protein>
<dbReference type="InterPro" id="IPR036390">
    <property type="entry name" value="WH_DNA-bd_sf"/>
</dbReference>
<dbReference type="InterPro" id="IPR000835">
    <property type="entry name" value="HTH_MarR-typ"/>
</dbReference>
<organism evidence="2">
    <name type="scientific">Streptantibioticus silvisoli</name>
    <dbReference type="NCBI Taxonomy" id="2705255"/>
    <lineage>
        <taxon>Bacteria</taxon>
        <taxon>Bacillati</taxon>
        <taxon>Actinomycetota</taxon>
        <taxon>Actinomycetes</taxon>
        <taxon>Kitasatosporales</taxon>
        <taxon>Streptomycetaceae</taxon>
        <taxon>Streptantibioticus</taxon>
    </lineage>
</organism>
<dbReference type="InterPro" id="IPR039422">
    <property type="entry name" value="MarR/SlyA-like"/>
</dbReference>
<proteinExistence type="predicted"/>
<dbReference type="PANTHER" id="PTHR33164:SF43">
    <property type="entry name" value="HTH-TYPE TRANSCRIPTIONAL REPRESSOR YETL"/>
    <property type="match status" value="1"/>
</dbReference>
<dbReference type="InterPro" id="IPR036388">
    <property type="entry name" value="WH-like_DNA-bd_sf"/>
</dbReference>
<dbReference type="Gene3D" id="1.10.10.10">
    <property type="entry name" value="Winged helix-like DNA-binding domain superfamily/Winged helix DNA-binding domain"/>
    <property type="match status" value="1"/>
</dbReference>
<dbReference type="AlphaFoldDB" id="A0AA90H948"/>
<evidence type="ECO:0000313" key="2">
    <source>
        <dbReference type="EMBL" id="MDI5973486.1"/>
    </source>
</evidence>
<dbReference type="GO" id="GO:0006950">
    <property type="term" value="P:response to stress"/>
    <property type="evidence" value="ECO:0007669"/>
    <property type="project" value="TreeGrafter"/>
</dbReference>
<dbReference type="PROSITE" id="PS50995">
    <property type="entry name" value="HTH_MARR_2"/>
    <property type="match status" value="1"/>
</dbReference>
<dbReference type="Pfam" id="PF12802">
    <property type="entry name" value="MarR_2"/>
    <property type="match status" value="1"/>
</dbReference>
<dbReference type="GO" id="GO:0003700">
    <property type="term" value="F:DNA-binding transcription factor activity"/>
    <property type="evidence" value="ECO:0007669"/>
    <property type="project" value="InterPro"/>
</dbReference>